<feature type="region of interest" description="Disordered" evidence="1">
    <location>
        <begin position="1"/>
        <end position="102"/>
    </location>
</feature>
<dbReference type="EMBL" id="DS999641">
    <property type="protein sequence ID" value="EFE72101.2"/>
    <property type="molecule type" value="Genomic_DNA"/>
</dbReference>
<keyword evidence="2" id="KW-0812">Transmembrane</keyword>
<dbReference type="eggNOG" id="ENOG5032AF3">
    <property type="taxonomic scope" value="Bacteria"/>
</dbReference>
<name>D6AA06_STRV1</name>
<dbReference type="AlphaFoldDB" id="D6AA06"/>
<dbReference type="Proteomes" id="UP000003824">
    <property type="component" value="Unassembled WGS sequence"/>
</dbReference>
<feature type="transmembrane region" description="Helical" evidence="2">
    <location>
        <begin position="238"/>
        <end position="263"/>
    </location>
</feature>
<evidence type="ECO:0000313" key="3">
    <source>
        <dbReference type="EMBL" id="EFE72101.2"/>
    </source>
</evidence>
<keyword evidence="2" id="KW-1133">Transmembrane helix</keyword>
<accession>D6AA06</accession>
<organism evidence="3 4">
    <name type="scientific">Streptomyces viridosporus (strain ATCC 14672 / DSM 40746 / JCM 4963 / KCTC 9882 / NRRL B-12104 / FH 1290)</name>
    <name type="common">Streptomyces ghanaensis</name>
    <dbReference type="NCBI Taxonomy" id="566461"/>
    <lineage>
        <taxon>Bacteria</taxon>
        <taxon>Bacillati</taxon>
        <taxon>Actinomycetota</taxon>
        <taxon>Actinomycetes</taxon>
        <taxon>Kitasatosporales</taxon>
        <taxon>Streptomycetaceae</taxon>
        <taxon>Streptomyces</taxon>
    </lineage>
</organism>
<proteinExistence type="predicted"/>
<reference evidence="4" key="1">
    <citation type="submission" date="2008-12" db="EMBL/GenBank/DDBJ databases">
        <title>Annotation of Streptomyces ghanaensis ATCC 14672.</title>
        <authorList>
            <consortium name="The Broad Institute Genome Sequencing Platform"/>
            <consortium name="Broad Institute Microbial Sequencing Center"/>
            <person name="Fischbach M."/>
            <person name="Ward D."/>
            <person name="Young S."/>
            <person name="Kodira C.D."/>
            <person name="Zeng Q."/>
            <person name="Koehrsen M."/>
            <person name="Godfrey P."/>
            <person name="Alvarado L."/>
            <person name="Berlin A.M."/>
            <person name="Borenstein D."/>
            <person name="Chen Z."/>
            <person name="Engels R."/>
            <person name="Freedman E."/>
            <person name="Gellesch M."/>
            <person name="Goldberg J."/>
            <person name="Griggs A."/>
            <person name="Gujja S."/>
            <person name="Heiman D.I."/>
            <person name="Hepburn T.A."/>
            <person name="Howarth C."/>
            <person name="Jen D."/>
            <person name="Larson L."/>
            <person name="Lewis B."/>
            <person name="Mehta T."/>
            <person name="Park D."/>
            <person name="Pearson M."/>
            <person name="Roberts A."/>
            <person name="Saif S."/>
            <person name="Shea T.D."/>
            <person name="Shenoy N."/>
            <person name="Sisk P."/>
            <person name="Stolte C."/>
            <person name="Sykes S.N."/>
            <person name="Walk T."/>
            <person name="White J."/>
            <person name="Yandava C."/>
            <person name="Straight P."/>
            <person name="Clardy J."/>
            <person name="Hung D."/>
            <person name="Kolter R."/>
            <person name="Mekalanos J."/>
            <person name="Walker S."/>
            <person name="Walsh C.T."/>
            <person name="Wieland B.L.C."/>
            <person name="Ilzarbe M."/>
            <person name="Galagan J."/>
            <person name="Nusbaum C."/>
            <person name="Birren B."/>
        </authorList>
    </citation>
    <scope>NUCLEOTIDE SEQUENCE [LARGE SCALE GENOMIC DNA]</scope>
    <source>
        <strain evidence="4">ATCC 14672 / DSM 40746 / JCM 4963 / KCTC 9882 / NRRL B-12104 / FH 1290</strain>
    </source>
</reference>
<sequence>MPSPVPAPFRRPGAGGTRATRRGHRVRAPPPARPPSAASAALRRIRPPPGPGKEKITPALPESSALSINAGDTRSAACPHAASTGPETSTLVRKKGGEPVSATERELTMRHRSMLEDLAAQQARVEALDPDRAEFDQQYAALVERAQELLAFEQQLPHLLAEPQRLRSAGIVRWGWRAQTALAAALIITALALGHTAWWLVLLLPHLLATLTGWSITVTAQRHRQQRVIALALQAQGVLVVLVVLGVLSFWWIIAVLLGWFGIGALSQEGSAGQGAKK</sequence>
<evidence type="ECO:0000256" key="1">
    <source>
        <dbReference type="SAM" id="MobiDB-lite"/>
    </source>
</evidence>
<evidence type="ECO:0000313" key="4">
    <source>
        <dbReference type="Proteomes" id="UP000003824"/>
    </source>
</evidence>
<keyword evidence="2" id="KW-0472">Membrane</keyword>
<gene>
    <name evidence="3" type="ORF">SSFG_07336</name>
</gene>
<evidence type="ECO:0000256" key="2">
    <source>
        <dbReference type="SAM" id="Phobius"/>
    </source>
</evidence>
<feature type="transmembrane region" description="Helical" evidence="2">
    <location>
        <begin position="198"/>
        <end position="217"/>
    </location>
</feature>
<protein>
    <submittedName>
        <fullName evidence="3">Predicted protein</fullName>
    </submittedName>
</protein>